<dbReference type="EnsemblMetazoa" id="CPIJ009512-RA">
    <property type="protein sequence ID" value="CPIJ009512-PA"/>
    <property type="gene ID" value="CPIJ009512"/>
</dbReference>
<dbReference type="EMBL" id="DS232050">
    <property type="protein sequence ID" value="EDS33141.1"/>
    <property type="molecule type" value="Genomic_DNA"/>
</dbReference>
<protein>
    <submittedName>
        <fullName evidence="2 3">Uncharacterized protein</fullName>
    </submittedName>
</protein>
<keyword evidence="4" id="KW-1185">Reference proteome</keyword>
<evidence type="ECO:0000313" key="2">
    <source>
        <dbReference type="EMBL" id="EDS33141.1"/>
    </source>
</evidence>
<accession>B0WR37</accession>
<evidence type="ECO:0000313" key="4">
    <source>
        <dbReference type="Proteomes" id="UP000002320"/>
    </source>
</evidence>
<feature type="region of interest" description="Disordered" evidence="1">
    <location>
        <begin position="1"/>
        <end position="23"/>
    </location>
</feature>
<reference evidence="3" key="2">
    <citation type="submission" date="2020-05" db="UniProtKB">
        <authorList>
            <consortium name="EnsemblMetazoa"/>
        </authorList>
    </citation>
    <scope>IDENTIFICATION</scope>
    <source>
        <strain evidence="3">JHB</strain>
    </source>
</reference>
<dbReference type="InParanoid" id="B0WR37"/>
<sequence>MPAQSPALRFPHSEPRRLPVTRESRILEKPDSRAGGTWVGATGQNWQLPTDDIQRKCFFRPPLMRLESAFSPTRSTAE</sequence>
<organism>
    <name type="scientific">Culex quinquefasciatus</name>
    <name type="common">Southern house mosquito</name>
    <name type="synonym">Culex pungens</name>
    <dbReference type="NCBI Taxonomy" id="7176"/>
    <lineage>
        <taxon>Eukaryota</taxon>
        <taxon>Metazoa</taxon>
        <taxon>Ecdysozoa</taxon>
        <taxon>Arthropoda</taxon>
        <taxon>Hexapoda</taxon>
        <taxon>Insecta</taxon>
        <taxon>Pterygota</taxon>
        <taxon>Neoptera</taxon>
        <taxon>Endopterygota</taxon>
        <taxon>Diptera</taxon>
        <taxon>Nematocera</taxon>
        <taxon>Culicoidea</taxon>
        <taxon>Culicidae</taxon>
        <taxon>Culicinae</taxon>
        <taxon>Culicini</taxon>
        <taxon>Culex</taxon>
        <taxon>Culex</taxon>
    </lineage>
</organism>
<proteinExistence type="predicted"/>
<dbReference type="HOGENOM" id="CLU_2624457_0_0_1"/>
<dbReference type="Proteomes" id="UP000002320">
    <property type="component" value="Unassembled WGS sequence"/>
</dbReference>
<reference evidence="2" key="1">
    <citation type="submission" date="2007-03" db="EMBL/GenBank/DDBJ databases">
        <title>Annotation of Culex pipiens quinquefasciatus.</title>
        <authorList>
            <consortium name="The Broad Institute Genome Sequencing Platform"/>
            <person name="Atkinson P.W."/>
            <person name="Hemingway J."/>
            <person name="Christensen B.M."/>
            <person name="Higgs S."/>
            <person name="Kodira C."/>
            <person name="Hannick L."/>
            <person name="Megy K."/>
            <person name="O'Leary S."/>
            <person name="Pearson M."/>
            <person name="Haas B.J."/>
            <person name="Mauceli E."/>
            <person name="Wortman J.R."/>
            <person name="Lee N.H."/>
            <person name="Guigo R."/>
            <person name="Stanke M."/>
            <person name="Alvarado L."/>
            <person name="Amedeo P."/>
            <person name="Antoine C.H."/>
            <person name="Arensburger P."/>
            <person name="Bidwell S.L."/>
            <person name="Crawford M."/>
            <person name="Camaro F."/>
            <person name="Devon K."/>
            <person name="Engels R."/>
            <person name="Hammond M."/>
            <person name="Howarth C."/>
            <person name="Koehrsen M."/>
            <person name="Lawson D."/>
            <person name="Montgomery P."/>
            <person name="Nene V."/>
            <person name="Nusbaum C."/>
            <person name="Puiu D."/>
            <person name="Romero-Severson J."/>
            <person name="Severson D.W."/>
            <person name="Shumway M."/>
            <person name="Sisk P."/>
            <person name="Stolte C."/>
            <person name="Zeng Q."/>
            <person name="Eisenstadt E."/>
            <person name="Fraser-Liggett C."/>
            <person name="Strausberg R."/>
            <person name="Galagan J."/>
            <person name="Birren B."/>
            <person name="Collins F.H."/>
        </authorList>
    </citation>
    <scope>NUCLEOTIDE SEQUENCE [LARGE SCALE GENOMIC DNA]</scope>
    <source>
        <strain evidence="2">JHB</strain>
    </source>
</reference>
<feature type="compositionally biased region" description="Basic and acidic residues" evidence="1">
    <location>
        <begin position="11"/>
        <end position="23"/>
    </location>
</feature>
<dbReference type="VEuPathDB" id="VectorBase:CPIJ009512"/>
<evidence type="ECO:0000256" key="1">
    <source>
        <dbReference type="SAM" id="MobiDB-lite"/>
    </source>
</evidence>
<gene>
    <name evidence="3" type="primary">6041998</name>
    <name evidence="2" type="ORF">CpipJ_CPIJ009512</name>
</gene>
<name>B0WR37_CULQU</name>
<dbReference type="KEGG" id="cqu:CpipJ_CPIJ009512"/>
<evidence type="ECO:0000313" key="3">
    <source>
        <dbReference type="EnsemblMetazoa" id="CPIJ009512-PA"/>
    </source>
</evidence>
<dbReference type="AlphaFoldDB" id="B0WR37"/>